<name>A0A517NXH9_9BACT</name>
<evidence type="ECO:0000256" key="1">
    <source>
        <dbReference type="SAM" id="MobiDB-lite"/>
    </source>
</evidence>
<gene>
    <name evidence="3" type="ORF">K239x_38270</name>
</gene>
<evidence type="ECO:0000259" key="2">
    <source>
        <dbReference type="PROSITE" id="PS51736"/>
    </source>
</evidence>
<dbReference type="AlphaFoldDB" id="A0A517NXH9"/>
<feature type="compositionally biased region" description="Polar residues" evidence="1">
    <location>
        <begin position="70"/>
        <end position="83"/>
    </location>
</feature>
<organism evidence="3 4">
    <name type="scientific">Stieleria marina</name>
    <dbReference type="NCBI Taxonomy" id="1930275"/>
    <lineage>
        <taxon>Bacteria</taxon>
        <taxon>Pseudomonadati</taxon>
        <taxon>Planctomycetota</taxon>
        <taxon>Planctomycetia</taxon>
        <taxon>Pirellulales</taxon>
        <taxon>Pirellulaceae</taxon>
        <taxon>Stieleria</taxon>
    </lineage>
</organism>
<feature type="region of interest" description="Disordered" evidence="1">
    <location>
        <begin position="63"/>
        <end position="112"/>
    </location>
</feature>
<accession>A0A517NXH9</accession>
<protein>
    <recommendedName>
        <fullName evidence="2">Resolvase/invertase-type recombinase catalytic domain-containing protein</fullName>
    </recommendedName>
</protein>
<dbReference type="Pfam" id="PF00239">
    <property type="entry name" value="Resolvase"/>
    <property type="match status" value="1"/>
</dbReference>
<dbReference type="EMBL" id="CP036526">
    <property type="protein sequence ID" value="QDT11827.1"/>
    <property type="molecule type" value="Genomic_DNA"/>
</dbReference>
<feature type="domain" description="Resolvase/invertase-type recombinase catalytic" evidence="2">
    <location>
        <begin position="1"/>
        <end position="59"/>
    </location>
</feature>
<dbReference type="Proteomes" id="UP000319817">
    <property type="component" value="Chromosome"/>
</dbReference>
<reference evidence="3 4" key="1">
    <citation type="submission" date="2019-02" db="EMBL/GenBank/DDBJ databases">
        <title>Deep-cultivation of Planctomycetes and their phenomic and genomic characterization uncovers novel biology.</title>
        <authorList>
            <person name="Wiegand S."/>
            <person name="Jogler M."/>
            <person name="Boedeker C."/>
            <person name="Pinto D."/>
            <person name="Vollmers J."/>
            <person name="Rivas-Marin E."/>
            <person name="Kohn T."/>
            <person name="Peeters S.H."/>
            <person name="Heuer A."/>
            <person name="Rast P."/>
            <person name="Oberbeckmann S."/>
            <person name="Bunk B."/>
            <person name="Jeske O."/>
            <person name="Meyerdierks A."/>
            <person name="Storesund J.E."/>
            <person name="Kallscheuer N."/>
            <person name="Luecker S."/>
            <person name="Lage O.M."/>
            <person name="Pohl T."/>
            <person name="Merkel B.J."/>
            <person name="Hornburger P."/>
            <person name="Mueller R.-W."/>
            <person name="Bruemmer F."/>
            <person name="Labrenz M."/>
            <person name="Spormann A.M."/>
            <person name="Op den Camp H."/>
            <person name="Overmann J."/>
            <person name="Amann R."/>
            <person name="Jetten M.S.M."/>
            <person name="Mascher T."/>
            <person name="Medema M.H."/>
            <person name="Devos D.P."/>
            <person name="Kaster A.-K."/>
            <person name="Ovreas L."/>
            <person name="Rohde M."/>
            <person name="Galperin M.Y."/>
            <person name="Jogler C."/>
        </authorList>
    </citation>
    <scope>NUCLEOTIDE SEQUENCE [LARGE SCALE GENOMIC DNA]</scope>
    <source>
        <strain evidence="3 4">K23_9</strain>
    </source>
</reference>
<dbReference type="Gene3D" id="3.40.50.1390">
    <property type="entry name" value="Resolvase, N-terminal catalytic domain"/>
    <property type="match status" value="1"/>
</dbReference>
<keyword evidence="4" id="KW-1185">Reference proteome</keyword>
<dbReference type="PROSITE" id="PS51736">
    <property type="entry name" value="RECOMBINASES_3"/>
    <property type="match status" value="1"/>
</dbReference>
<dbReference type="OrthoDB" id="266184at2"/>
<proteinExistence type="predicted"/>
<dbReference type="RefSeq" id="WP_145419595.1">
    <property type="nucleotide sequence ID" value="NZ_CP036526.1"/>
</dbReference>
<evidence type="ECO:0000313" key="4">
    <source>
        <dbReference type="Proteomes" id="UP000319817"/>
    </source>
</evidence>
<dbReference type="GO" id="GO:0003677">
    <property type="term" value="F:DNA binding"/>
    <property type="evidence" value="ECO:0007669"/>
    <property type="project" value="InterPro"/>
</dbReference>
<evidence type="ECO:0000313" key="3">
    <source>
        <dbReference type="EMBL" id="QDT11827.1"/>
    </source>
</evidence>
<dbReference type="GO" id="GO:0000150">
    <property type="term" value="F:DNA strand exchange activity"/>
    <property type="evidence" value="ECO:0007669"/>
    <property type="project" value="InterPro"/>
</dbReference>
<dbReference type="InterPro" id="IPR036162">
    <property type="entry name" value="Resolvase-like_N_sf"/>
</dbReference>
<dbReference type="InterPro" id="IPR006119">
    <property type="entry name" value="Resolv_N"/>
</dbReference>
<sequence>MLADWCEQGLRPVSVTQATDISGTQGRVFAGLLMGLAEMELDAIKERQAIGIAAAMKRGVYVDGRPMGSTKATSPPKSKTGQTRKPAKPANRDLKPPPRTKPPKSVTNTGWF</sequence>
<dbReference type="SUPFAM" id="SSF53041">
    <property type="entry name" value="Resolvase-like"/>
    <property type="match status" value="1"/>
</dbReference>